<evidence type="ECO:0000256" key="1">
    <source>
        <dbReference type="PROSITE-ProRule" id="PRU00703"/>
    </source>
</evidence>
<dbReference type="PROSITE" id="PS51371">
    <property type="entry name" value="CBS"/>
    <property type="match status" value="1"/>
</dbReference>
<dbReference type="Proteomes" id="UP001409585">
    <property type="component" value="Unassembled WGS sequence"/>
</dbReference>
<keyword evidence="4" id="KW-1185">Reference proteome</keyword>
<dbReference type="InterPro" id="IPR000644">
    <property type="entry name" value="CBS_dom"/>
</dbReference>
<dbReference type="SUPFAM" id="SSF54631">
    <property type="entry name" value="CBS-domain pair"/>
    <property type="match status" value="1"/>
</dbReference>
<dbReference type="EMBL" id="BAABLX010000007">
    <property type="protein sequence ID" value="GAA4934814.1"/>
    <property type="molecule type" value="Genomic_DNA"/>
</dbReference>
<evidence type="ECO:0000313" key="3">
    <source>
        <dbReference type="EMBL" id="GAA4934814.1"/>
    </source>
</evidence>
<keyword evidence="1" id="KW-0129">CBS domain</keyword>
<accession>A0AAV3TZ39</accession>
<dbReference type="AlphaFoldDB" id="A0AAV3TZ39"/>
<organism evidence="3 4">
    <name type="scientific">Halioxenophilus aromaticivorans</name>
    <dbReference type="NCBI Taxonomy" id="1306992"/>
    <lineage>
        <taxon>Bacteria</taxon>
        <taxon>Pseudomonadati</taxon>
        <taxon>Pseudomonadota</taxon>
        <taxon>Gammaproteobacteria</taxon>
        <taxon>Alteromonadales</taxon>
        <taxon>Alteromonadaceae</taxon>
        <taxon>Halioxenophilus</taxon>
    </lineage>
</organism>
<protein>
    <recommendedName>
        <fullName evidence="2">CBS domain-containing protein</fullName>
    </recommendedName>
</protein>
<dbReference type="Pfam" id="PF00571">
    <property type="entry name" value="CBS"/>
    <property type="match status" value="1"/>
</dbReference>
<evidence type="ECO:0000313" key="4">
    <source>
        <dbReference type="Proteomes" id="UP001409585"/>
    </source>
</evidence>
<sequence length="204" mass="22468">MRGTLMHKLSVLNANFYQDLASPTEDGQLTLASPALDLLADFAKESPVVVDDRTPASQALEMLRRSSAHVLLVLDQAQHFLGVVSFDRLNSQELIKRVSAGHSREDLMAADFLESRNSVKALPYSDFVQSSISDVMLALQNNSLRYCLVVDQQSRKIRGVVSAYAIAKKLGLPFEVSQSASFSEIAGVIYRQFNPDPRPTLAVN</sequence>
<gene>
    <name evidence="3" type="ORF">GCM10025791_09840</name>
</gene>
<proteinExistence type="predicted"/>
<feature type="domain" description="CBS" evidence="2">
    <location>
        <begin position="43"/>
        <end position="100"/>
    </location>
</feature>
<dbReference type="Gene3D" id="3.10.580.10">
    <property type="entry name" value="CBS-domain"/>
    <property type="match status" value="1"/>
</dbReference>
<name>A0AAV3TZ39_9ALTE</name>
<reference evidence="4" key="1">
    <citation type="journal article" date="2019" name="Int. J. Syst. Evol. Microbiol.">
        <title>The Global Catalogue of Microorganisms (GCM) 10K type strain sequencing project: providing services to taxonomists for standard genome sequencing and annotation.</title>
        <authorList>
            <consortium name="The Broad Institute Genomics Platform"/>
            <consortium name="The Broad Institute Genome Sequencing Center for Infectious Disease"/>
            <person name="Wu L."/>
            <person name="Ma J."/>
        </authorList>
    </citation>
    <scope>NUCLEOTIDE SEQUENCE [LARGE SCALE GENOMIC DNA]</scope>
    <source>
        <strain evidence="4">JCM 19134</strain>
    </source>
</reference>
<dbReference type="InterPro" id="IPR046342">
    <property type="entry name" value="CBS_dom_sf"/>
</dbReference>
<comment type="caution">
    <text evidence="3">The sequence shown here is derived from an EMBL/GenBank/DDBJ whole genome shotgun (WGS) entry which is preliminary data.</text>
</comment>
<evidence type="ECO:0000259" key="2">
    <source>
        <dbReference type="PROSITE" id="PS51371"/>
    </source>
</evidence>